<dbReference type="CDD" id="cd06558">
    <property type="entry name" value="crotonase-like"/>
    <property type="match status" value="1"/>
</dbReference>
<proteinExistence type="inferred from homology"/>
<dbReference type="SUPFAM" id="SSF52096">
    <property type="entry name" value="ClpP/crotonase"/>
    <property type="match status" value="1"/>
</dbReference>
<dbReference type="InterPro" id="IPR001753">
    <property type="entry name" value="Enoyl-CoA_hydra/iso"/>
</dbReference>
<dbReference type="InterPro" id="IPR029045">
    <property type="entry name" value="ClpP/crotonase-like_dom_sf"/>
</dbReference>
<dbReference type="VEuPathDB" id="FungiDB:QG37_02235"/>
<dbReference type="VEuPathDB" id="FungiDB:CJI96_0000741"/>
<dbReference type="InterPro" id="IPR045002">
    <property type="entry name" value="Ech1-like"/>
</dbReference>
<dbReference type="Pfam" id="PF00378">
    <property type="entry name" value="ECH_1"/>
    <property type="match status" value="1"/>
</dbReference>
<evidence type="ECO:0008006" key="4">
    <source>
        <dbReference type="Google" id="ProtNLM"/>
    </source>
</evidence>
<evidence type="ECO:0000313" key="2">
    <source>
        <dbReference type="EMBL" id="KNE00705.1"/>
    </source>
</evidence>
<dbReference type="GO" id="GO:0051750">
    <property type="term" value="F:delta(3,5)-delta(2,4)-dienoyl-CoA isomerase activity"/>
    <property type="evidence" value="ECO:0007669"/>
    <property type="project" value="TreeGrafter"/>
</dbReference>
<dbReference type="Gene3D" id="3.90.226.10">
    <property type="entry name" value="2-enoyl-CoA Hydratase, Chain A, domain 1"/>
    <property type="match status" value="1"/>
</dbReference>
<dbReference type="VEuPathDB" id="FungiDB:CJJ07_001023"/>
<sequence length="272" mass="30054">MAFDSSIFEEYTKWVVTEIEPGFIHVQYNNPKTLNAFMEEDWRAYHHILEWLDSDPGTNIILISSKVEKAFSSGLNLKAALGLMEGKDDWTFENKKKFMYKHIKDFQDAIAMPARMRTPTIALLNGVSYGLALDIASACTIRLAVEGVKMSIREIKIGIVADMGSLQRMTNLVNNKSKMNQLALTGDVFGAKEAYELGFVSEVVPDLKSGVERCIALGKLINGNPQWAIKGTKDCIQYMVNGGSHEEGLAQIAEYNAVHLVGGISAGMPSKL</sequence>
<dbReference type="AlphaFoldDB" id="A0A0L0P3A2"/>
<evidence type="ECO:0000256" key="1">
    <source>
        <dbReference type="ARBA" id="ARBA00005254"/>
    </source>
</evidence>
<dbReference type="GO" id="GO:0005739">
    <property type="term" value="C:mitochondrion"/>
    <property type="evidence" value="ECO:0007669"/>
    <property type="project" value="TreeGrafter"/>
</dbReference>
<accession>A0A0L0P3A2</accession>
<name>A0A0L0P3A2_CANAR</name>
<dbReference type="VEuPathDB" id="FungiDB:CJJ09_001194"/>
<dbReference type="Proteomes" id="UP000037122">
    <property type="component" value="Unassembled WGS sequence"/>
</dbReference>
<comment type="similarity">
    <text evidence="1">Belongs to the enoyl-CoA hydratase/isomerase family.</text>
</comment>
<gene>
    <name evidence="2" type="ORF">QG37_02235</name>
</gene>
<dbReference type="PANTHER" id="PTHR43149">
    <property type="entry name" value="ENOYL-COA HYDRATASE"/>
    <property type="match status" value="1"/>
</dbReference>
<comment type="caution">
    <text evidence="2">The sequence shown here is derived from an EMBL/GenBank/DDBJ whole genome shotgun (WGS) entry which is preliminary data.</text>
</comment>
<reference evidence="3" key="1">
    <citation type="journal article" date="2015" name="BMC Genomics">
        <title>Draft genome of a commonly misdiagnosed multidrug resistant pathogen Candida auris.</title>
        <authorList>
            <person name="Chatterjee S."/>
            <person name="Alampalli S.V."/>
            <person name="Nageshan R.K."/>
            <person name="Chettiar S.T."/>
            <person name="Joshi S."/>
            <person name="Tatu U.S."/>
        </authorList>
    </citation>
    <scope>NUCLEOTIDE SEQUENCE [LARGE SCALE GENOMIC DNA]</scope>
    <source>
        <strain evidence="3">6684</strain>
    </source>
</reference>
<dbReference type="VEuPathDB" id="FungiDB:B9J08_002904"/>
<dbReference type="VEuPathDB" id="FungiDB:CJI97_002978"/>
<protein>
    <recommendedName>
        <fullName evidence="4">Enoyl-CoA hydratase/isomerase family protein</fullName>
    </recommendedName>
</protein>
<organism evidence="2 3">
    <name type="scientific">Candidozyma auris</name>
    <name type="common">Yeast</name>
    <name type="synonym">Candida auris</name>
    <dbReference type="NCBI Taxonomy" id="498019"/>
    <lineage>
        <taxon>Eukaryota</taxon>
        <taxon>Fungi</taxon>
        <taxon>Dikarya</taxon>
        <taxon>Ascomycota</taxon>
        <taxon>Saccharomycotina</taxon>
        <taxon>Pichiomycetes</taxon>
        <taxon>Metschnikowiaceae</taxon>
        <taxon>Candidozyma</taxon>
    </lineage>
</organism>
<evidence type="ECO:0000313" key="3">
    <source>
        <dbReference type="Proteomes" id="UP000037122"/>
    </source>
</evidence>
<dbReference type="PANTHER" id="PTHR43149:SF1">
    <property type="entry name" value="DELTA(3,5)-DELTA(2,4)-DIENOYL-COA ISOMERASE, MITOCHONDRIAL"/>
    <property type="match status" value="1"/>
</dbReference>
<dbReference type="EMBL" id="LGST01000017">
    <property type="protein sequence ID" value="KNE00705.1"/>
    <property type="molecule type" value="Genomic_DNA"/>
</dbReference>